<gene>
    <name evidence="9" type="ORF">E1269_05030</name>
</gene>
<evidence type="ECO:0000256" key="2">
    <source>
        <dbReference type="ARBA" id="ARBA00005417"/>
    </source>
</evidence>
<dbReference type="NCBIfam" id="TIGR01727">
    <property type="entry name" value="oligo_HPY"/>
    <property type="match status" value="1"/>
</dbReference>
<dbReference type="OrthoDB" id="8481147at2"/>
<dbReference type="SUPFAM" id="SSF52540">
    <property type="entry name" value="P-loop containing nucleoside triphosphate hydrolases"/>
    <property type="match status" value="1"/>
</dbReference>
<name>A0A4V6PFS1_9ACTN</name>
<dbReference type="GO" id="GO:0016887">
    <property type="term" value="F:ATP hydrolysis activity"/>
    <property type="evidence" value="ECO:0007669"/>
    <property type="project" value="InterPro"/>
</dbReference>
<dbReference type="FunFam" id="3.40.50.300:FF:000016">
    <property type="entry name" value="Oligopeptide ABC transporter ATP-binding component"/>
    <property type="match status" value="1"/>
</dbReference>
<comment type="caution">
    <text evidence="9">The sequence shown here is derived from an EMBL/GenBank/DDBJ whole genome shotgun (WGS) entry which is preliminary data.</text>
</comment>
<protein>
    <submittedName>
        <fullName evidence="9">ABC transporter ATP-binding protein</fullName>
    </submittedName>
</protein>
<evidence type="ECO:0000259" key="8">
    <source>
        <dbReference type="PROSITE" id="PS50893"/>
    </source>
</evidence>
<dbReference type="InterPro" id="IPR017871">
    <property type="entry name" value="ABC_transporter-like_CS"/>
</dbReference>
<dbReference type="AlphaFoldDB" id="A0A4V6PFS1"/>
<dbReference type="EMBL" id="SMKZ01000004">
    <property type="protein sequence ID" value="TDE14108.1"/>
    <property type="molecule type" value="Genomic_DNA"/>
</dbReference>
<dbReference type="Pfam" id="PF08352">
    <property type="entry name" value="oligo_HPY"/>
    <property type="match status" value="1"/>
</dbReference>
<dbReference type="PANTHER" id="PTHR43297:SF2">
    <property type="entry name" value="DIPEPTIDE TRANSPORT ATP-BINDING PROTEIN DPPD"/>
    <property type="match status" value="1"/>
</dbReference>
<dbReference type="SMART" id="SM00382">
    <property type="entry name" value="AAA"/>
    <property type="match status" value="1"/>
</dbReference>
<evidence type="ECO:0000256" key="6">
    <source>
        <dbReference type="ARBA" id="ARBA00022840"/>
    </source>
</evidence>
<dbReference type="Gene3D" id="3.40.50.300">
    <property type="entry name" value="P-loop containing nucleotide triphosphate hydrolases"/>
    <property type="match status" value="1"/>
</dbReference>
<keyword evidence="6 9" id="KW-0067">ATP-binding</keyword>
<dbReference type="PROSITE" id="PS00211">
    <property type="entry name" value="ABC_TRANSPORTER_1"/>
    <property type="match status" value="1"/>
</dbReference>
<keyword evidence="3" id="KW-0813">Transport</keyword>
<sequence length="341" mass="36086">MSSPPTDGAPLLSVRDLQVSFRTRRGPARVVNGLSFDVHAGCTLAVVGESGSGKSVSSLALLGLLPDAVAEVRGSAVFGGDELIGRTEEQLRRVRGAGIGMVFQDPMTSLNPVLTVERQIGEALRAHEKVSDEGVRSRAAELLTEVGIPDAASRLRAFPHQLSGGMRQRVMIAIALAGNPRVLIADEATTALDVTVQAQIIELVARLQEEHGMGVVWITHDLGVVAGIADHVLVMYAGRCVEEGAVDDLFDRPEHPYTRGLLGALPVVDDPRPARERDDLVTMPGLPPDPVDLPAGCAFHPRCPVRADARCATEVPPLAAVSADHGEAHRVATFYAGGDRA</sequence>
<evidence type="ECO:0000256" key="5">
    <source>
        <dbReference type="ARBA" id="ARBA00022741"/>
    </source>
</evidence>
<dbReference type="PANTHER" id="PTHR43297">
    <property type="entry name" value="OLIGOPEPTIDE TRANSPORT ATP-BINDING PROTEIN APPD"/>
    <property type="match status" value="1"/>
</dbReference>
<organism evidence="9 10">
    <name type="scientific">Jiangella asiatica</name>
    <dbReference type="NCBI Taxonomy" id="2530372"/>
    <lineage>
        <taxon>Bacteria</taxon>
        <taxon>Bacillati</taxon>
        <taxon>Actinomycetota</taxon>
        <taxon>Actinomycetes</taxon>
        <taxon>Jiangellales</taxon>
        <taxon>Jiangellaceae</taxon>
        <taxon>Jiangella</taxon>
    </lineage>
</organism>
<dbReference type="GO" id="GO:0005524">
    <property type="term" value="F:ATP binding"/>
    <property type="evidence" value="ECO:0007669"/>
    <property type="project" value="UniProtKB-KW"/>
</dbReference>
<dbReference type="InterPro" id="IPR050388">
    <property type="entry name" value="ABC_Ni/Peptide_Import"/>
</dbReference>
<dbReference type="Proteomes" id="UP000294739">
    <property type="component" value="Unassembled WGS sequence"/>
</dbReference>
<evidence type="ECO:0000256" key="4">
    <source>
        <dbReference type="ARBA" id="ARBA00022475"/>
    </source>
</evidence>
<dbReference type="Pfam" id="PF00005">
    <property type="entry name" value="ABC_tran"/>
    <property type="match status" value="1"/>
</dbReference>
<proteinExistence type="inferred from homology"/>
<dbReference type="InterPro" id="IPR027417">
    <property type="entry name" value="P-loop_NTPase"/>
</dbReference>
<keyword evidence="10" id="KW-1185">Reference proteome</keyword>
<dbReference type="CDD" id="cd03257">
    <property type="entry name" value="ABC_NikE_OppD_transporters"/>
    <property type="match status" value="1"/>
</dbReference>
<evidence type="ECO:0000256" key="7">
    <source>
        <dbReference type="ARBA" id="ARBA00023136"/>
    </source>
</evidence>
<accession>A0A4V6PFS1</accession>
<comment type="similarity">
    <text evidence="2">Belongs to the ABC transporter superfamily.</text>
</comment>
<dbReference type="PROSITE" id="PS50893">
    <property type="entry name" value="ABC_TRANSPORTER_2"/>
    <property type="match status" value="1"/>
</dbReference>
<dbReference type="InParanoid" id="A0A4V6PFS1"/>
<reference evidence="9 10" key="1">
    <citation type="submission" date="2019-03" db="EMBL/GenBank/DDBJ databases">
        <title>Draft genome sequences of novel Actinobacteria.</title>
        <authorList>
            <person name="Sahin N."/>
            <person name="Ay H."/>
            <person name="Saygin H."/>
        </authorList>
    </citation>
    <scope>NUCLEOTIDE SEQUENCE [LARGE SCALE GENOMIC DNA]</scope>
    <source>
        <strain evidence="9 10">5K138</strain>
    </source>
</reference>
<evidence type="ECO:0000313" key="10">
    <source>
        <dbReference type="Proteomes" id="UP000294739"/>
    </source>
</evidence>
<comment type="subcellular location">
    <subcellularLocation>
        <location evidence="1">Cell membrane</location>
        <topology evidence="1">Peripheral membrane protein</topology>
    </subcellularLocation>
</comment>
<dbReference type="InterPro" id="IPR003593">
    <property type="entry name" value="AAA+_ATPase"/>
</dbReference>
<keyword evidence="4" id="KW-1003">Cell membrane</keyword>
<feature type="domain" description="ABC transporter" evidence="8">
    <location>
        <begin position="14"/>
        <end position="262"/>
    </location>
</feature>
<evidence type="ECO:0000313" key="9">
    <source>
        <dbReference type="EMBL" id="TDE14108.1"/>
    </source>
</evidence>
<dbReference type="RefSeq" id="WP_131892007.1">
    <property type="nucleotide sequence ID" value="NZ_SMKZ01000004.1"/>
</dbReference>
<dbReference type="GO" id="GO:0005886">
    <property type="term" value="C:plasma membrane"/>
    <property type="evidence" value="ECO:0007669"/>
    <property type="project" value="UniProtKB-SubCell"/>
</dbReference>
<dbReference type="GO" id="GO:0015833">
    <property type="term" value="P:peptide transport"/>
    <property type="evidence" value="ECO:0007669"/>
    <property type="project" value="InterPro"/>
</dbReference>
<evidence type="ECO:0000256" key="3">
    <source>
        <dbReference type="ARBA" id="ARBA00022448"/>
    </source>
</evidence>
<evidence type="ECO:0000256" key="1">
    <source>
        <dbReference type="ARBA" id="ARBA00004202"/>
    </source>
</evidence>
<keyword evidence="7" id="KW-0472">Membrane</keyword>
<dbReference type="InterPro" id="IPR013563">
    <property type="entry name" value="Oligopep_ABC_C"/>
</dbReference>
<keyword evidence="5" id="KW-0547">Nucleotide-binding</keyword>
<dbReference type="InterPro" id="IPR003439">
    <property type="entry name" value="ABC_transporter-like_ATP-bd"/>
</dbReference>